<feature type="domain" description="DUF641" evidence="1">
    <location>
        <begin position="86"/>
        <end position="216"/>
    </location>
</feature>
<name>A0A804KYR3_MUSAM</name>
<dbReference type="InterPro" id="IPR056813">
    <property type="entry name" value="GIL1_IRKI_C"/>
</dbReference>
<dbReference type="GO" id="GO:0009639">
    <property type="term" value="P:response to red or far red light"/>
    <property type="evidence" value="ECO:0007669"/>
    <property type="project" value="InterPro"/>
</dbReference>
<dbReference type="InParanoid" id="A0A804KYR3"/>
<dbReference type="Pfam" id="PF24994">
    <property type="entry name" value="GIL1_IRKI_C"/>
    <property type="match status" value="1"/>
</dbReference>
<feature type="domain" description="GIL1/IRKI C-terminal" evidence="2">
    <location>
        <begin position="416"/>
        <end position="469"/>
    </location>
</feature>
<evidence type="ECO:0000259" key="1">
    <source>
        <dbReference type="Pfam" id="PF04859"/>
    </source>
</evidence>
<dbReference type="Pfam" id="PF04859">
    <property type="entry name" value="DUF641"/>
    <property type="match status" value="1"/>
</dbReference>
<evidence type="ECO:0000313" key="5">
    <source>
        <dbReference type="Proteomes" id="UP000012960"/>
    </source>
</evidence>
<dbReference type="OrthoDB" id="1915848at2759"/>
<reference evidence="4" key="2">
    <citation type="submission" date="2021-05" db="UniProtKB">
        <authorList>
            <consortium name="EnsemblPlants"/>
        </authorList>
    </citation>
    <scope>IDENTIFICATION</scope>
    <source>
        <strain evidence="4">subsp. malaccensis</strain>
    </source>
</reference>
<dbReference type="PANTHER" id="PTHR31161">
    <property type="entry name" value="PROTEIN GRAVITROPIC IN THE LIGHT 1"/>
    <property type="match status" value="1"/>
</dbReference>
<dbReference type="EMBL" id="HG996476">
    <property type="protein sequence ID" value="CAG1854212.1"/>
    <property type="molecule type" value="Genomic_DNA"/>
</dbReference>
<dbReference type="EnsemblPlants" id="Ma10_t21450.2">
    <property type="protein sequence ID" value="Ma10_p21450.2"/>
    <property type="gene ID" value="Ma10_g21450"/>
</dbReference>
<proteinExistence type="predicted"/>
<reference evidence="3" key="1">
    <citation type="submission" date="2021-03" db="EMBL/GenBank/DDBJ databases">
        <authorList>
            <consortium name="Genoscope - CEA"/>
            <person name="William W."/>
        </authorList>
    </citation>
    <scope>NUCLEOTIDE SEQUENCE</scope>
    <source>
        <strain evidence="3">Doubled-haploid Pahang</strain>
    </source>
</reference>
<dbReference type="Gramene" id="Ma10_t21450.2">
    <property type="protein sequence ID" value="Ma10_p21450.2"/>
    <property type="gene ID" value="Ma10_g21450"/>
</dbReference>
<accession>A0A804KYR3</accession>
<dbReference type="FunCoup" id="A0A804KYR3">
    <property type="interactions" value="2648"/>
</dbReference>
<dbReference type="AlphaFoldDB" id="A0A804KYR3"/>
<dbReference type="InterPro" id="IPR006943">
    <property type="entry name" value="DUF641_pln"/>
</dbReference>
<evidence type="ECO:0000313" key="3">
    <source>
        <dbReference type="EMBL" id="CAG1854212.1"/>
    </source>
</evidence>
<organism evidence="4 5">
    <name type="scientific">Musa acuminata subsp. malaccensis</name>
    <name type="common">Wild banana</name>
    <name type="synonym">Musa malaccensis</name>
    <dbReference type="NCBI Taxonomy" id="214687"/>
    <lineage>
        <taxon>Eukaryota</taxon>
        <taxon>Viridiplantae</taxon>
        <taxon>Streptophyta</taxon>
        <taxon>Embryophyta</taxon>
        <taxon>Tracheophyta</taxon>
        <taxon>Spermatophyta</taxon>
        <taxon>Magnoliopsida</taxon>
        <taxon>Liliopsida</taxon>
        <taxon>Zingiberales</taxon>
        <taxon>Musaceae</taxon>
        <taxon>Musa</taxon>
    </lineage>
</organism>
<evidence type="ECO:0000259" key="2">
    <source>
        <dbReference type="Pfam" id="PF24994"/>
    </source>
</evidence>
<gene>
    <name evidence="3" type="ORF">GSMUA_324380.1</name>
</gene>
<sequence length="477" mass="53236">MEWSSATRSPTLETLSRTFSKLLRLRCSASDADVAPGEDDCSIHKLKAAQNLSDCSPILLSGCSGSDSCQVAYEKQQHWLSSNVKEAMESLLANLFASISAVEAAYVQLQTAQSPYDPDSIQSCDLAIVSELKRVSELKQSYFRNHSIIPYTDADGMMGPGPALAARIAEQHNLIKTSQITTSKLQAHLELRDFEISSLQAELLACEKVNQALESKLHPGRSLCVLDGLPLSDLSPIHFLAVLRWTFNSIRSFVKFMVKEMESAGWDLDAAAGAIQPDVLRRKKPGHRTFAFQSYVCQGMFSDFHHRSYNVAALKDRSAWGRRRWFDEFTELSRVGSNQKLSQRSAIAKFATAKYQALVHPKMESSFFGSRDRERSPAGSTGRDFPDSAFFSGFAEMARRVYLLHCLFFSFDDRFIFQVRRGSRFSQVYMENVVEDDEDAATELTPPTVGFTVVPGFRVGRTLIQSKVYPSSTMDGA</sequence>
<protein>
    <submittedName>
        <fullName evidence="3">(wild Malaysian banana) hypothetical protein</fullName>
    </submittedName>
</protein>
<dbReference type="Proteomes" id="UP000012960">
    <property type="component" value="Unplaced"/>
</dbReference>
<evidence type="ECO:0000313" key="4">
    <source>
        <dbReference type="EnsemblPlants" id="Ma10_p21450.2"/>
    </source>
</evidence>
<dbReference type="EnsemblPlants" id="Ma10_t21450.1">
    <property type="protein sequence ID" value="Ma10_p21450.1"/>
    <property type="gene ID" value="Ma10_g21450"/>
</dbReference>
<dbReference type="GO" id="GO:0009959">
    <property type="term" value="P:negative gravitropism"/>
    <property type="evidence" value="ECO:0007669"/>
    <property type="project" value="InterPro"/>
</dbReference>
<dbReference type="InterPro" id="IPR040225">
    <property type="entry name" value="GIL1-like"/>
</dbReference>
<dbReference type="Gramene" id="Ma10_t21450.1">
    <property type="protein sequence ID" value="Ma10_p21450.1"/>
    <property type="gene ID" value="Ma10_g21450"/>
</dbReference>
<keyword evidence="5" id="KW-1185">Reference proteome</keyword>